<comment type="caution">
    <text evidence="1">The sequence shown here is derived from an EMBL/GenBank/DDBJ whole genome shotgun (WGS) entry which is preliminary data.</text>
</comment>
<reference evidence="1 2" key="1">
    <citation type="submission" date="2019-03" db="EMBL/GenBank/DDBJ databases">
        <title>Genomic Encyclopedia of Type Strains, Phase IV (KMG-IV): sequencing the most valuable type-strain genomes for metagenomic binning, comparative biology and taxonomic classification.</title>
        <authorList>
            <person name="Goeker M."/>
        </authorList>
    </citation>
    <scope>NUCLEOTIDE SEQUENCE [LARGE SCALE GENOMIC DNA]</scope>
    <source>
        <strain evidence="1 2">DSM 18577</strain>
    </source>
</reference>
<evidence type="ECO:0000313" key="2">
    <source>
        <dbReference type="Proteomes" id="UP000295565"/>
    </source>
</evidence>
<accession>A0A4R1KGN1</accession>
<dbReference type="EMBL" id="SMGD01000001">
    <property type="protein sequence ID" value="TCK63988.1"/>
    <property type="molecule type" value="Genomic_DNA"/>
</dbReference>
<dbReference type="Proteomes" id="UP000295565">
    <property type="component" value="Unassembled WGS sequence"/>
</dbReference>
<evidence type="ECO:0000313" key="1">
    <source>
        <dbReference type="EMBL" id="TCK63988.1"/>
    </source>
</evidence>
<sequence>MQRKSAHLMLIDKLPELVGFLDSSAAEIDYYFS</sequence>
<protein>
    <submittedName>
        <fullName evidence="1">Uncharacterized protein</fullName>
    </submittedName>
</protein>
<dbReference type="AlphaFoldDB" id="A0A4R1KGN1"/>
<organism evidence="1 2">
    <name type="scientific">Celerinatantimonas diazotrophica</name>
    <dbReference type="NCBI Taxonomy" id="412034"/>
    <lineage>
        <taxon>Bacteria</taxon>
        <taxon>Pseudomonadati</taxon>
        <taxon>Pseudomonadota</taxon>
        <taxon>Gammaproteobacteria</taxon>
        <taxon>Celerinatantimonadaceae</taxon>
        <taxon>Celerinatantimonas</taxon>
    </lineage>
</organism>
<proteinExistence type="predicted"/>
<keyword evidence="2" id="KW-1185">Reference proteome</keyword>
<name>A0A4R1KGN1_9GAMM</name>
<gene>
    <name evidence="1" type="ORF">EV690_0105</name>
</gene>